<dbReference type="SUPFAM" id="SSF50974">
    <property type="entry name" value="Nitrous oxide reductase, N-terminal domain"/>
    <property type="match status" value="1"/>
</dbReference>
<dbReference type="AlphaFoldDB" id="A0A853IVC8"/>
<dbReference type="InterPro" id="IPR011045">
    <property type="entry name" value="N2O_reductase_N"/>
</dbReference>
<sequence length="373" mass="39626">MRLLDLDKAAVTHSLKVANAPSDIVASPGGRYALAVQRLQDQAQVIDGGLWQEDHGDHLHDYRAEPRLLTGALSGPRPTHYEVKDGTAALFMDGVADAQRPAAVQVLTEASLARVVPDSSFTLPAAVHGTAEPRGSGFMLVSARTDDAPGTLPNAVDLYQRGAGGWTMTQRFDVPCPDLHGSYSNASYSAFGCSDGVLVIQQNGSAFTASKIANPPALPAGVRIGTIAGHPKEVRFIGLAAPGHVFEIDPARSAITPITWAEGRTRRAHAFDRTGRHFVLLDDTGVTHWLDAQAQWRVAKTLPVVAQMPTAAPFPTLLSSRARDTLFVTDVTDVTDVAAKQIAVIDSQNIAVTQRIGLDFSPNGQAWLGIAAP</sequence>
<dbReference type="RefSeq" id="WP_180549442.1">
    <property type="nucleotide sequence ID" value="NZ_JACCKX010000001.1"/>
</dbReference>
<accession>A0A853IVC8</accession>
<evidence type="ECO:0000313" key="1">
    <source>
        <dbReference type="EMBL" id="NZA00910.1"/>
    </source>
</evidence>
<dbReference type="EMBL" id="JACCKX010000001">
    <property type="protein sequence ID" value="NZA00910.1"/>
    <property type="molecule type" value="Genomic_DNA"/>
</dbReference>
<reference evidence="1 2" key="1">
    <citation type="submission" date="2020-07" db="EMBL/GenBank/DDBJ databases">
        <authorList>
            <person name="Maaloum M."/>
        </authorList>
    </citation>
    <scope>NUCLEOTIDE SEQUENCE [LARGE SCALE GENOMIC DNA]</scope>
    <source>
        <strain evidence="1 2">GCS-AN-3</strain>
    </source>
</reference>
<comment type="caution">
    <text evidence="1">The sequence shown here is derived from an EMBL/GenBank/DDBJ whole genome shotgun (WGS) entry which is preliminary data.</text>
</comment>
<protein>
    <submittedName>
        <fullName evidence="1">Uncharacterized protein</fullName>
    </submittedName>
</protein>
<name>A0A853IVC8_9BURK</name>
<keyword evidence="2" id="KW-1185">Reference proteome</keyword>
<proteinExistence type="predicted"/>
<evidence type="ECO:0000313" key="2">
    <source>
        <dbReference type="Proteomes" id="UP000589716"/>
    </source>
</evidence>
<dbReference type="Proteomes" id="UP000589716">
    <property type="component" value="Unassembled WGS sequence"/>
</dbReference>
<organism evidence="1 2">
    <name type="scientific">Ottowia beijingensis</name>
    <dbReference type="NCBI Taxonomy" id="1207057"/>
    <lineage>
        <taxon>Bacteria</taxon>
        <taxon>Pseudomonadati</taxon>
        <taxon>Pseudomonadota</taxon>
        <taxon>Betaproteobacteria</taxon>
        <taxon>Burkholderiales</taxon>
        <taxon>Comamonadaceae</taxon>
        <taxon>Ottowia</taxon>
    </lineage>
</organism>
<gene>
    <name evidence="1" type="ORF">H0I39_02350</name>
</gene>